<accession>A0A8J9YSR7</accession>
<keyword evidence="3" id="KW-1185">Reference proteome</keyword>
<evidence type="ECO:0000313" key="2">
    <source>
        <dbReference type="EMBL" id="CAH1240854.1"/>
    </source>
</evidence>
<reference evidence="2" key="1">
    <citation type="submission" date="2022-01" db="EMBL/GenBank/DDBJ databases">
        <authorList>
            <person name="Braso-Vives M."/>
        </authorList>
    </citation>
    <scope>NUCLEOTIDE SEQUENCE</scope>
</reference>
<sequence length="179" mass="19389">MTDLDNAVTAWEQLFQQSGVSITASLHPLVLPRPYVIATTIHHTSQGLMGRLRTVVFSVYMAYGEEYDSDATYCSEIEGPRAVGVPVHSTPVHDTEFSALFDCETCPPDPDEYAEIEQRTLPSTSANMFPSDTETSTGSENAAFDASADMFPSDTEHSPVSENAVFDASSDMFASSTSV</sequence>
<dbReference type="EMBL" id="OV696696">
    <property type="protein sequence ID" value="CAH1240854.1"/>
    <property type="molecule type" value="Genomic_DNA"/>
</dbReference>
<gene>
    <name evidence="2" type="primary">Hypp6124</name>
    <name evidence="2" type="ORF">BLAG_LOCUS4671</name>
</gene>
<dbReference type="AlphaFoldDB" id="A0A8J9YSR7"/>
<protein>
    <submittedName>
        <fullName evidence="2">Hypp6124 protein</fullName>
    </submittedName>
</protein>
<feature type="compositionally biased region" description="Polar residues" evidence="1">
    <location>
        <begin position="120"/>
        <end position="140"/>
    </location>
</feature>
<name>A0A8J9YSR7_BRALA</name>
<feature type="region of interest" description="Disordered" evidence="1">
    <location>
        <begin position="120"/>
        <end position="179"/>
    </location>
</feature>
<dbReference type="Proteomes" id="UP000838412">
    <property type="component" value="Chromosome 11"/>
</dbReference>
<organism evidence="2 3">
    <name type="scientific">Branchiostoma lanceolatum</name>
    <name type="common">Common lancelet</name>
    <name type="synonym">Amphioxus lanceolatum</name>
    <dbReference type="NCBI Taxonomy" id="7740"/>
    <lineage>
        <taxon>Eukaryota</taxon>
        <taxon>Metazoa</taxon>
        <taxon>Chordata</taxon>
        <taxon>Cephalochordata</taxon>
        <taxon>Leptocardii</taxon>
        <taxon>Amphioxiformes</taxon>
        <taxon>Branchiostomatidae</taxon>
        <taxon>Branchiostoma</taxon>
    </lineage>
</organism>
<evidence type="ECO:0000313" key="3">
    <source>
        <dbReference type="Proteomes" id="UP000838412"/>
    </source>
</evidence>
<proteinExistence type="predicted"/>
<evidence type="ECO:0000256" key="1">
    <source>
        <dbReference type="SAM" id="MobiDB-lite"/>
    </source>
</evidence>
<dbReference type="OrthoDB" id="10070052at2759"/>